<name>A0A976P095_BRELC</name>
<dbReference type="PROSITE" id="PS00670">
    <property type="entry name" value="D_2_HYDROXYACID_DH_2"/>
    <property type="match status" value="1"/>
</dbReference>
<protein>
    <recommendedName>
        <fullName evidence="1">D-3-phosphoglycerate dehydrogenase</fullName>
    </recommendedName>
</protein>
<feature type="domain" description="D-3-phosphoglycerate dehydrogenase ASB" evidence="6">
    <location>
        <begin position="356"/>
        <end position="496"/>
    </location>
</feature>
<dbReference type="PANTHER" id="PTHR42938">
    <property type="entry name" value="FORMATE DEHYDROGENASE 1"/>
    <property type="match status" value="1"/>
</dbReference>
<proteinExistence type="predicted"/>
<dbReference type="InterPro" id="IPR036291">
    <property type="entry name" value="NAD(P)-bd_dom_sf"/>
</dbReference>
<evidence type="ECO:0000256" key="3">
    <source>
        <dbReference type="ARBA" id="ARBA00023002"/>
    </source>
</evidence>
<evidence type="ECO:0000256" key="4">
    <source>
        <dbReference type="ARBA" id="ARBA00029440"/>
    </source>
</evidence>
<dbReference type="GO" id="GO:0004617">
    <property type="term" value="F:phosphoglycerate dehydrogenase activity"/>
    <property type="evidence" value="ECO:0007669"/>
    <property type="project" value="TreeGrafter"/>
</dbReference>
<dbReference type="PANTHER" id="PTHR42938:SF22">
    <property type="entry name" value="D-3-PHOSPHOGLYCERATE DEHYDROGENASE"/>
    <property type="match status" value="1"/>
</dbReference>
<dbReference type="EMBL" id="SHOA02000011">
    <property type="protein sequence ID" value="TDH74380.1"/>
    <property type="molecule type" value="Genomic_DNA"/>
</dbReference>
<dbReference type="RefSeq" id="XP_067823878.1">
    <property type="nucleotide sequence ID" value="XM_067966982.1"/>
</dbReference>
<evidence type="ECO:0000259" key="5">
    <source>
        <dbReference type="Pfam" id="PF02826"/>
    </source>
</evidence>
<evidence type="ECO:0000256" key="1">
    <source>
        <dbReference type="ARBA" id="ARBA00021582"/>
    </source>
</evidence>
<dbReference type="InterPro" id="IPR006140">
    <property type="entry name" value="D-isomer_DH_NAD-bd"/>
</dbReference>
<comment type="pathway">
    <text evidence="4">Amino-acid biosynthesis.</text>
</comment>
<dbReference type="GeneID" id="94352653"/>
<keyword evidence="3" id="KW-0560">Oxidoreductase</keyword>
<dbReference type="GO" id="GO:0051287">
    <property type="term" value="F:NAD binding"/>
    <property type="evidence" value="ECO:0007669"/>
    <property type="project" value="InterPro"/>
</dbReference>
<dbReference type="InterPro" id="IPR029753">
    <property type="entry name" value="D-isomer_DH_CS"/>
</dbReference>
<dbReference type="InterPro" id="IPR045865">
    <property type="entry name" value="ACT-like_dom_sf"/>
</dbReference>
<organism evidence="7 8">
    <name type="scientific">Bremia lactucae</name>
    <name type="common">Lettuce downy mildew</name>
    <dbReference type="NCBI Taxonomy" id="4779"/>
    <lineage>
        <taxon>Eukaryota</taxon>
        <taxon>Sar</taxon>
        <taxon>Stramenopiles</taxon>
        <taxon>Oomycota</taxon>
        <taxon>Peronosporomycetes</taxon>
        <taxon>Peronosporales</taxon>
        <taxon>Peronosporaceae</taxon>
        <taxon>Bremia</taxon>
    </lineage>
</organism>
<evidence type="ECO:0000313" key="7">
    <source>
        <dbReference type="EMBL" id="TDH74380.1"/>
    </source>
</evidence>
<keyword evidence="8" id="KW-1185">Reference proteome</keyword>
<dbReference type="Gene3D" id="3.30.70.260">
    <property type="match status" value="1"/>
</dbReference>
<dbReference type="SUPFAM" id="SSF55021">
    <property type="entry name" value="ACT-like"/>
    <property type="match status" value="1"/>
</dbReference>
<dbReference type="Gene3D" id="3.30.1330.90">
    <property type="entry name" value="D-3-phosphoglycerate dehydrogenase, domain 3"/>
    <property type="match status" value="1"/>
</dbReference>
<dbReference type="GO" id="GO:0008652">
    <property type="term" value="P:amino acid biosynthetic process"/>
    <property type="evidence" value="ECO:0007669"/>
    <property type="project" value="UniProtKB-KW"/>
</dbReference>
<sequence length="583" mass="63499">MLTTKRSKRILLIDIPEHVSEVSCAQVLVQRGHTVDQVRAVSDEYLTSVVKNYDALIAAPGTKLSSNLLSVGTKHKLQLVAVPAASIPSEDIDLMEATNQGIMLLQLDSKQVGDRSSVEAEYGLSLLIELARHLPRSMAYMRSSEPLDRQHLVGTELAGKILGVVGIGQAGRRVVDIARTLGLQIYGFDPNVNQEAADLMGVKCVSLDTLYHTCDFITFHAPLTARTRGMFGDEALEKCKAGVKIVSVAEYRGSHGLLNEKTLLRGLESGKIGGVALDILQSVELTENVELSPAWSKLMKQKNVIIRAHEDGAASDNILLSRKYRLLAENVGDALAQRYYRGVANGVFMPLTLQPEMKPFLDLSVSLGRFVHQLTLSADPKDQITKIYIATSGGLQIDITTPKARQAIQNSLLKGMLESMEKNKENGGQLRISLLNSSLLTMANGIDVRQGDLESDSAAARRNLKNCLTVVVETKSKDRLVVKGSVFGEDPRIVHVDGYSDFPAFRPKGNILVFNNDDVPGAIAGILSELSKAKINIAYFGLARQSNVKYPLGILALDSMPSTETINVLKDLTSVHSIRIARL</sequence>
<dbReference type="SUPFAM" id="SSF52283">
    <property type="entry name" value="Formate/glycerate dehydrogenase catalytic domain-like"/>
    <property type="match status" value="1"/>
</dbReference>
<dbReference type="SUPFAM" id="SSF51735">
    <property type="entry name" value="NAD(P)-binding Rossmann-fold domains"/>
    <property type="match status" value="1"/>
</dbReference>
<dbReference type="InterPro" id="IPR029009">
    <property type="entry name" value="ASB_dom_sf"/>
</dbReference>
<dbReference type="Pfam" id="PF19304">
    <property type="entry name" value="PGDH_inter"/>
    <property type="match status" value="1"/>
</dbReference>
<keyword evidence="2" id="KW-0028">Amino-acid biosynthesis</keyword>
<dbReference type="InterPro" id="IPR045626">
    <property type="entry name" value="PGDH_ASB_dom"/>
</dbReference>
<dbReference type="Proteomes" id="UP000294530">
    <property type="component" value="Unassembled WGS sequence"/>
</dbReference>
<reference evidence="7 8" key="1">
    <citation type="journal article" date="2021" name="Genome Biol.">
        <title>AFLAP: assembly-free linkage analysis pipeline using k-mers from genome sequencing data.</title>
        <authorList>
            <person name="Fletcher K."/>
            <person name="Zhang L."/>
            <person name="Gil J."/>
            <person name="Han R."/>
            <person name="Cavanaugh K."/>
            <person name="Michelmore R."/>
        </authorList>
    </citation>
    <scope>NUCLEOTIDE SEQUENCE [LARGE SCALE GENOMIC DNA]</scope>
    <source>
        <strain evidence="7 8">SF5</strain>
    </source>
</reference>
<dbReference type="Gene3D" id="3.40.50.720">
    <property type="entry name" value="NAD(P)-binding Rossmann-like Domain"/>
    <property type="match status" value="2"/>
</dbReference>
<comment type="caution">
    <text evidence="7">The sequence shown here is derived from an EMBL/GenBank/DDBJ whole genome shotgun (WGS) entry which is preliminary data.</text>
</comment>
<evidence type="ECO:0000259" key="6">
    <source>
        <dbReference type="Pfam" id="PF19304"/>
    </source>
</evidence>
<gene>
    <name evidence="7" type="ORF">CCR75_008935</name>
</gene>
<accession>A0A976P095</accession>
<feature type="domain" description="D-isomer specific 2-hydroxyacid dehydrogenase NAD-binding" evidence="5">
    <location>
        <begin position="124"/>
        <end position="309"/>
    </location>
</feature>
<evidence type="ECO:0000256" key="2">
    <source>
        <dbReference type="ARBA" id="ARBA00022605"/>
    </source>
</evidence>
<evidence type="ECO:0000313" key="8">
    <source>
        <dbReference type="Proteomes" id="UP000294530"/>
    </source>
</evidence>
<dbReference type="AlphaFoldDB" id="A0A976P095"/>
<dbReference type="Pfam" id="PF02826">
    <property type="entry name" value="2-Hacid_dh_C"/>
    <property type="match status" value="1"/>
</dbReference>
<dbReference type="OrthoDB" id="1621027at2759"/>
<dbReference type="KEGG" id="blac:94352653"/>
<dbReference type="SUPFAM" id="SSF143548">
    <property type="entry name" value="Serine metabolism enzymes domain"/>
    <property type="match status" value="1"/>
</dbReference>